<gene>
    <name evidence="10" type="ORF">QLQ12_11055</name>
</gene>
<evidence type="ECO:0000256" key="6">
    <source>
        <dbReference type="ARBA" id="ARBA00023136"/>
    </source>
</evidence>
<dbReference type="InterPro" id="IPR039421">
    <property type="entry name" value="Type_1_exporter"/>
</dbReference>
<feature type="domain" description="ABC transporter" evidence="8">
    <location>
        <begin position="342"/>
        <end position="576"/>
    </location>
</feature>
<dbReference type="PROSITE" id="PS50893">
    <property type="entry name" value="ABC_TRANSPORTER_2"/>
    <property type="match status" value="1"/>
</dbReference>
<feature type="transmembrane region" description="Helical" evidence="7">
    <location>
        <begin position="141"/>
        <end position="160"/>
    </location>
</feature>
<comment type="caution">
    <text evidence="10">The sequence shown here is derived from an EMBL/GenBank/DDBJ whole genome shotgun (WGS) entry which is preliminary data.</text>
</comment>
<dbReference type="Gene3D" id="1.20.1560.10">
    <property type="entry name" value="ABC transporter type 1, transmembrane domain"/>
    <property type="match status" value="1"/>
</dbReference>
<feature type="domain" description="ABC transmembrane type-1" evidence="9">
    <location>
        <begin position="29"/>
        <end position="308"/>
    </location>
</feature>
<keyword evidence="5 7" id="KW-1133">Transmembrane helix</keyword>
<evidence type="ECO:0000256" key="5">
    <source>
        <dbReference type="ARBA" id="ARBA00022989"/>
    </source>
</evidence>
<feature type="transmembrane region" description="Helical" evidence="7">
    <location>
        <begin position="277"/>
        <end position="300"/>
    </location>
</feature>
<dbReference type="PANTHER" id="PTHR43394:SF1">
    <property type="entry name" value="ATP-BINDING CASSETTE SUB-FAMILY B MEMBER 10, MITOCHONDRIAL"/>
    <property type="match status" value="1"/>
</dbReference>
<dbReference type="InterPro" id="IPR011527">
    <property type="entry name" value="ABC1_TM_dom"/>
</dbReference>
<dbReference type="PROSITE" id="PS50929">
    <property type="entry name" value="ABC_TM1F"/>
    <property type="match status" value="1"/>
</dbReference>
<dbReference type="Gene3D" id="3.40.50.300">
    <property type="entry name" value="P-loop containing nucleotide triphosphate hydrolases"/>
    <property type="match status" value="1"/>
</dbReference>
<feature type="transmembrane region" description="Helical" evidence="7">
    <location>
        <begin position="247"/>
        <end position="271"/>
    </location>
</feature>
<evidence type="ECO:0000259" key="8">
    <source>
        <dbReference type="PROSITE" id="PS50893"/>
    </source>
</evidence>
<dbReference type="Pfam" id="PF00005">
    <property type="entry name" value="ABC_tran"/>
    <property type="match status" value="1"/>
</dbReference>
<dbReference type="CDD" id="cd18551">
    <property type="entry name" value="ABC_6TM_LmrA_like"/>
    <property type="match status" value="1"/>
</dbReference>
<evidence type="ECO:0000313" key="11">
    <source>
        <dbReference type="Proteomes" id="UP001241758"/>
    </source>
</evidence>
<organism evidence="10 11">
    <name type="scientific">Actinoplanes sandaracinus</name>
    <dbReference type="NCBI Taxonomy" id="3045177"/>
    <lineage>
        <taxon>Bacteria</taxon>
        <taxon>Bacillati</taxon>
        <taxon>Actinomycetota</taxon>
        <taxon>Actinomycetes</taxon>
        <taxon>Micromonosporales</taxon>
        <taxon>Micromonosporaceae</taxon>
        <taxon>Actinoplanes</taxon>
    </lineage>
</organism>
<dbReference type="Pfam" id="PF00664">
    <property type="entry name" value="ABC_membrane"/>
    <property type="match status" value="1"/>
</dbReference>
<reference evidence="10 11" key="1">
    <citation type="submission" date="2023-05" db="EMBL/GenBank/DDBJ databases">
        <title>Actinoplanes sp. NEAU-A12 genome sequencing.</title>
        <authorList>
            <person name="Wang Z.-S."/>
        </authorList>
    </citation>
    <scope>NUCLEOTIDE SEQUENCE [LARGE SCALE GENOMIC DNA]</scope>
    <source>
        <strain evidence="10 11">NEAU-A12</strain>
    </source>
</reference>
<feature type="transmembrane region" description="Helical" evidence="7">
    <location>
        <begin position="64"/>
        <end position="86"/>
    </location>
</feature>
<dbReference type="SMART" id="SM00382">
    <property type="entry name" value="AAA"/>
    <property type="match status" value="1"/>
</dbReference>
<dbReference type="EMBL" id="JASCTH010000006">
    <property type="protein sequence ID" value="MDI6099135.1"/>
    <property type="molecule type" value="Genomic_DNA"/>
</dbReference>
<evidence type="ECO:0000256" key="2">
    <source>
        <dbReference type="ARBA" id="ARBA00022692"/>
    </source>
</evidence>
<dbReference type="PROSITE" id="PS00211">
    <property type="entry name" value="ABC_TRANSPORTER_1"/>
    <property type="match status" value="1"/>
</dbReference>
<dbReference type="InterPro" id="IPR027417">
    <property type="entry name" value="P-loop_NTPase"/>
</dbReference>
<comment type="subcellular location">
    <subcellularLocation>
        <location evidence="1">Cell membrane</location>
        <topology evidence="1">Multi-pass membrane protein</topology>
    </subcellularLocation>
</comment>
<dbReference type="InterPro" id="IPR017871">
    <property type="entry name" value="ABC_transporter-like_CS"/>
</dbReference>
<evidence type="ECO:0000259" key="9">
    <source>
        <dbReference type="PROSITE" id="PS50929"/>
    </source>
</evidence>
<feature type="transmembrane region" description="Helical" evidence="7">
    <location>
        <begin position="166"/>
        <end position="184"/>
    </location>
</feature>
<evidence type="ECO:0000256" key="1">
    <source>
        <dbReference type="ARBA" id="ARBA00004651"/>
    </source>
</evidence>
<keyword evidence="11" id="KW-1185">Reference proteome</keyword>
<dbReference type="InterPro" id="IPR003593">
    <property type="entry name" value="AAA+_ATPase"/>
</dbReference>
<dbReference type="SUPFAM" id="SSF52540">
    <property type="entry name" value="P-loop containing nucleoside triphosphate hydrolases"/>
    <property type="match status" value="1"/>
</dbReference>
<evidence type="ECO:0000313" key="10">
    <source>
        <dbReference type="EMBL" id="MDI6099135.1"/>
    </source>
</evidence>
<keyword evidence="2 7" id="KW-0812">Transmembrane</keyword>
<sequence>MKNGPPGPYRASALRALLRYAVPHKLVLLTALGLTLVGSVLALAQPLFTEKIITRLGADGEVRWLAAGLFGLVFLSLALTACETWLTERTSERIVLDVRRGLIRRLIHLRIGELDRSEPADLTSRITSDSTMVQYAATSGAIKLVDGALHLLTSIVIMAILSPSLLLVTLGVLVIALVAVLVAFPRMRAAVTTGQEAVGALGASMDRALGAIRTVKASNAEQREIDRADQAAERAYAAALTGARYQVFVTVVTALALQLSFLAVIGMGGVLVAQQDITVATLIAFLLYLFNLGTPVVALIDGATSLHQGLGAMVRIQAVEDMELERHDGPVWAATRSMPATVTFHDVSFGYPGRGSTLSGICFTARAGAVTALVGPSGAGKTTVFSLIERFYEPTAGRITLDGVSIAGQPREAVRRRLAYVEQDTPMLAGTFRENLTYAAPDTDAATILQVLERTQLLDLVAGLPDGLDTDIGARGLALSGGERQRLAVARALLRKPDVLLLDEMTSHLDTRSEVAMRELVTQVARECTVILIAHRLGTVTMADEIVVLDAGMVRAVGSHDQLLQNDSLYQELVRTQLTPSDTDIDAGSLVP</sequence>
<dbReference type="InterPro" id="IPR003439">
    <property type="entry name" value="ABC_transporter-like_ATP-bd"/>
</dbReference>
<dbReference type="RefSeq" id="WP_282759150.1">
    <property type="nucleotide sequence ID" value="NZ_JASCTH010000006.1"/>
</dbReference>
<protein>
    <submittedName>
        <fullName evidence="10">ABC transporter ATP-binding protein</fullName>
    </submittedName>
</protein>
<name>A0ABT6WHC1_9ACTN</name>
<dbReference type="PANTHER" id="PTHR43394">
    <property type="entry name" value="ATP-DEPENDENT PERMEASE MDL1, MITOCHONDRIAL"/>
    <property type="match status" value="1"/>
</dbReference>
<proteinExistence type="predicted"/>
<dbReference type="InterPro" id="IPR036640">
    <property type="entry name" value="ABC1_TM_sf"/>
</dbReference>
<evidence type="ECO:0000256" key="7">
    <source>
        <dbReference type="SAM" id="Phobius"/>
    </source>
</evidence>
<keyword evidence="6 7" id="KW-0472">Membrane</keyword>
<evidence type="ECO:0000256" key="4">
    <source>
        <dbReference type="ARBA" id="ARBA00022840"/>
    </source>
</evidence>
<evidence type="ECO:0000256" key="3">
    <source>
        <dbReference type="ARBA" id="ARBA00022741"/>
    </source>
</evidence>
<dbReference type="SUPFAM" id="SSF90123">
    <property type="entry name" value="ABC transporter transmembrane region"/>
    <property type="match status" value="1"/>
</dbReference>
<keyword evidence="4 10" id="KW-0067">ATP-binding</keyword>
<keyword evidence="3" id="KW-0547">Nucleotide-binding</keyword>
<accession>A0ABT6WHC1</accession>
<dbReference type="Proteomes" id="UP001241758">
    <property type="component" value="Unassembled WGS sequence"/>
</dbReference>
<dbReference type="GO" id="GO:0005524">
    <property type="term" value="F:ATP binding"/>
    <property type="evidence" value="ECO:0007669"/>
    <property type="project" value="UniProtKB-KW"/>
</dbReference>